<feature type="compositionally biased region" description="Low complexity" evidence="1">
    <location>
        <begin position="52"/>
        <end position="61"/>
    </location>
</feature>
<keyword evidence="3" id="KW-1185">Reference proteome</keyword>
<proteinExistence type="predicted"/>
<comment type="caution">
    <text evidence="2">The sequence shown here is derived from an EMBL/GenBank/DDBJ whole genome shotgun (WGS) entry which is preliminary data.</text>
</comment>
<evidence type="ECO:0008006" key="4">
    <source>
        <dbReference type="Google" id="ProtNLM"/>
    </source>
</evidence>
<feature type="compositionally biased region" description="Basic and acidic residues" evidence="1">
    <location>
        <begin position="934"/>
        <end position="962"/>
    </location>
</feature>
<feature type="compositionally biased region" description="Low complexity" evidence="1">
    <location>
        <begin position="366"/>
        <end position="377"/>
    </location>
</feature>
<dbReference type="Gene3D" id="2.60.40.640">
    <property type="match status" value="1"/>
</dbReference>
<dbReference type="RefSeq" id="XP_069201328.1">
    <property type="nucleotide sequence ID" value="XM_069341256.1"/>
</dbReference>
<protein>
    <recommendedName>
        <fullName evidence="4">Rgp1-domain-containing protein</fullName>
    </recommendedName>
</protein>
<feature type="compositionally biased region" description="Basic residues" evidence="1">
    <location>
        <begin position="921"/>
        <end position="930"/>
    </location>
</feature>
<feature type="compositionally biased region" description="Polar residues" evidence="1">
    <location>
        <begin position="352"/>
        <end position="364"/>
    </location>
</feature>
<feature type="compositionally biased region" description="Polar residues" evidence="1">
    <location>
        <begin position="91"/>
        <end position="106"/>
    </location>
</feature>
<evidence type="ECO:0000313" key="3">
    <source>
        <dbReference type="Proteomes" id="UP001562354"/>
    </source>
</evidence>
<accession>A0ABR3PFZ9</accession>
<feature type="compositionally biased region" description="Acidic residues" evidence="1">
    <location>
        <begin position="980"/>
        <end position="1002"/>
    </location>
</feature>
<feature type="compositionally biased region" description="Low complexity" evidence="1">
    <location>
        <begin position="78"/>
        <end position="90"/>
    </location>
</feature>
<feature type="compositionally biased region" description="Gly residues" evidence="1">
    <location>
        <begin position="1069"/>
        <end position="1087"/>
    </location>
</feature>
<feature type="region of interest" description="Disordered" evidence="1">
    <location>
        <begin position="1045"/>
        <end position="1104"/>
    </location>
</feature>
<feature type="compositionally biased region" description="Polar residues" evidence="1">
    <location>
        <begin position="129"/>
        <end position="142"/>
    </location>
</feature>
<evidence type="ECO:0000313" key="2">
    <source>
        <dbReference type="EMBL" id="KAL1305054.1"/>
    </source>
</evidence>
<feature type="region of interest" description="Disordered" evidence="1">
    <location>
        <begin position="126"/>
        <end position="410"/>
    </location>
</feature>
<feature type="region of interest" description="Disordered" evidence="1">
    <location>
        <begin position="662"/>
        <end position="690"/>
    </location>
</feature>
<evidence type="ECO:0000256" key="1">
    <source>
        <dbReference type="SAM" id="MobiDB-lite"/>
    </source>
</evidence>
<feature type="region of interest" description="Disordered" evidence="1">
    <location>
        <begin position="32"/>
        <end position="113"/>
    </location>
</feature>
<feature type="compositionally biased region" description="Low complexity" evidence="1">
    <location>
        <begin position="664"/>
        <end position="675"/>
    </location>
</feature>
<feature type="region of interest" description="Disordered" evidence="1">
    <location>
        <begin position="869"/>
        <end position="1005"/>
    </location>
</feature>
<dbReference type="PANTHER" id="PTHR12507">
    <property type="entry name" value="REDUCED GROWTH PHENOTYPE 1 RGP1, YEAST -RELATED"/>
    <property type="match status" value="1"/>
</dbReference>
<reference evidence="2 3" key="1">
    <citation type="submission" date="2024-07" db="EMBL/GenBank/DDBJ databases">
        <title>Draft sequence of the Neodothiora populina.</title>
        <authorList>
            <person name="Drown D.D."/>
            <person name="Schuette U.S."/>
            <person name="Buechlein A.B."/>
            <person name="Rusch D.R."/>
            <person name="Winton L.W."/>
            <person name="Adams G.A."/>
        </authorList>
    </citation>
    <scope>NUCLEOTIDE SEQUENCE [LARGE SCALE GENOMIC DNA]</scope>
    <source>
        <strain evidence="2 3">CPC 39397</strain>
    </source>
</reference>
<sequence>MASPSPIRAFVQWKEATIFSGEEIECVITFKNTARVRDADDDEDNKDKNESKANNNNARANGSLRPRIEQRQRTVTQSSGISGVSRVSRGQFSTTPSLAGTDSRAPSYSRGHRQALSLSIVPSPVTHARNASAQSTPHSTVLATAAPNSSSSAAGAPGASGSRPRPKHSRSLSIMSMGSGSDMRSPGLPQKTPPITGRRPNGTHARSASVQLLGRASTAPSPMIGFPSPRNPPSPLIESEAGTPPLPASYSFPPRENDYLAIRPNRRKPGVSTAPNTPAIVLPPSSPPPPFATDFAFPPRTSPSNVSHITTPDFEFPPRDPMNVPKPSRMTSHERLTTANSLNPVARVLSEASANGGSRTSSEFYSLDNNSSDTNSSETPAQMSARLLPKAATNSRKSSRSRSNGSPDAEPEVLMMGYAQTMGSFVLDASLVNQTPFDEVKRKGVLGGQGGGGVVGIESRSKRESGFFGSFTSFGWGNVGESLGGLLGGGEMSSIKEMRNVASTKTIPLLSTPQSILFVDLRLAPGQSRSYTYRFQLPRGLPPTHKGRAIKVQYHIKIGVQRSGTLGGHQNVKHIEVPFRVLGSVNNRGESLGHDLMSPYILLHDRSRTASIPTPEQQSLILPPSYFESASSSSANTPSKQPSNAALDDLVHYAELLLAQKSGPTTEPLLSPTTEQMPRRRSSVDDTPPSTVKAAIDLAIMRSNLSTSLGPSSEPSQSQSTNRFTIARSGQFVAVFSVVRPAYRLGETIVGVIDFRPPVPDTPHSSRTKSRVSTIPTYALSISLESLEHVEPSLALRSASSISRATRKCHAQVVENVLFARQTGFRLEIPMSATPGFETTGVGLKWRIRVEFVTGRAGVVVDNEQMYRQRAPKESKRRKKREEGVGLGISEGRNAADIDENNRNDDEAEEYDEKTGAVIAKRPRPPRRQSTRNGQEEKSGQTHVRERSLHERQVDCHDRDTNPSRGLNGASRTHAPRDNEDNEREDIDSADSDDPDQDESEEAIQQQDDLLEEVQRDDRGVVLIAKEKLLAETFEVAIPIKVFGATSSSSSSGVAGSTATGQATTTSTGWGGSGSGNNGLSGDGEGGPTASADGILVLAEPYEI</sequence>
<dbReference type="EMBL" id="JBFMKM010000007">
    <property type="protein sequence ID" value="KAL1305054.1"/>
    <property type="molecule type" value="Genomic_DNA"/>
</dbReference>
<gene>
    <name evidence="2" type="ORF">AAFC00_001992</name>
</gene>
<dbReference type="GeneID" id="95975694"/>
<dbReference type="Proteomes" id="UP001562354">
    <property type="component" value="Unassembled WGS sequence"/>
</dbReference>
<feature type="compositionally biased region" description="Basic and acidic residues" evidence="1">
    <location>
        <begin position="894"/>
        <end position="905"/>
    </location>
</feature>
<organism evidence="2 3">
    <name type="scientific">Neodothiora populina</name>
    <dbReference type="NCBI Taxonomy" id="2781224"/>
    <lineage>
        <taxon>Eukaryota</taxon>
        <taxon>Fungi</taxon>
        <taxon>Dikarya</taxon>
        <taxon>Ascomycota</taxon>
        <taxon>Pezizomycotina</taxon>
        <taxon>Dothideomycetes</taxon>
        <taxon>Dothideomycetidae</taxon>
        <taxon>Dothideales</taxon>
        <taxon>Dothioraceae</taxon>
        <taxon>Neodothiora</taxon>
    </lineage>
</organism>
<feature type="compositionally biased region" description="Low complexity" evidence="1">
    <location>
        <begin position="145"/>
        <end position="163"/>
    </location>
</feature>
<dbReference type="InterPro" id="IPR014752">
    <property type="entry name" value="Arrestin-like_C"/>
</dbReference>
<dbReference type="Pfam" id="PF08737">
    <property type="entry name" value="Rgp1"/>
    <property type="match status" value="1"/>
</dbReference>
<dbReference type="InterPro" id="IPR014848">
    <property type="entry name" value="Rgp1"/>
</dbReference>
<feature type="compositionally biased region" description="Low complexity" evidence="1">
    <location>
        <begin position="1045"/>
        <end position="1068"/>
    </location>
</feature>
<name>A0ABR3PFZ9_9PEZI</name>